<dbReference type="RefSeq" id="YP_010755351.1">
    <property type="nucleotide sequence ID" value="NC_073469.1"/>
</dbReference>
<dbReference type="Proteomes" id="UP001063033">
    <property type="component" value="Segment"/>
</dbReference>
<keyword evidence="3" id="KW-1185">Reference proteome</keyword>
<gene>
    <name evidence="2" type="primary">8</name>
    <name evidence="2" type="ORF">SEA_SHAMBRE1_8</name>
</gene>
<evidence type="ECO:0000313" key="3">
    <source>
        <dbReference type="Proteomes" id="UP001063033"/>
    </source>
</evidence>
<dbReference type="GeneID" id="80020004"/>
<dbReference type="KEGG" id="vg:80020004"/>
<feature type="region of interest" description="Disordered" evidence="1">
    <location>
        <begin position="26"/>
        <end position="99"/>
    </location>
</feature>
<sequence length="99" mass="9990">MTEMIVTEDGVRVRADEAERLGLKVDRTVAGPDSSARKRTTTAVGTASAKDDAAGSVITTAAESGADNGDTPLGENVGLGDSDGETVNGPKTGARRAKS</sequence>
<name>A0A977KNJ6_9CAUD</name>
<organism evidence="2 3">
    <name type="scientific">Arthrobacter phage Shambre1</name>
    <dbReference type="NCBI Taxonomy" id="2927284"/>
    <lineage>
        <taxon>Viruses</taxon>
        <taxon>Duplodnaviria</taxon>
        <taxon>Heunggongvirae</taxon>
        <taxon>Uroviricota</taxon>
        <taxon>Caudoviricetes</taxon>
        <taxon>Bismarckvirus</taxon>
        <taxon>Bismarckvirus shambre1</taxon>
    </lineage>
</organism>
<dbReference type="EMBL" id="OP297545">
    <property type="protein sequence ID" value="UXE04745.1"/>
    <property type="molecule type" value="Genomic_DNA"/>
</dbReference>
<protein>
    <submittedName>
        <fullName evidence="2">Uncharacterized protein</fullName>
    </submittedName>
</protein>
<evidence type="ECO:0000313" key="2">
    <source>
        <dbReference type="EMBL" id="UXE04745.1"/>
    </source>
</evidence>
<reference evidence="2" key="1">
    <citation type="submission" date="2022-08" db="EMBL/GenBank/DDBJ databases">
        <authorList>
            <person name="Dojs M.A."/>
            <person name="Fleischacker C.L."/>
            <person name="Jackson S.M."/>
            <person name="Feiring S.B."/>
            <person name="Webb R.J."/>
            <person name="Schaefbauer A.B."/>
            <person name="Vigness C.A."/>
            <person name="Boyle B.L."/>
            <person name="Frank J.R."/>
            <person name="Fleischacker T.C."/>
            <person name="Ackerman S.B."/>
            <person name="Balish M.F."/>
            <person name="Garlena R.A."/>
            <person name="Russell D.A."/>
            <person name="Jacobs-Sera D."/>
            <person name="Hatfull G.F."/>
        </authorList>
    </citation>
    <scope>NUCLEOTIDE SEQUENCE</scope>
</reference>
<evidence type="ECO:0000256" key="1">
    <source>
        <dbReference type="SAM" id="MobiDB-lite"/>
    </source>
</evidence>
<proteinExistence type="predicted"/>
<accession>A0A977KNJ6</accession>